<dbReference type="Proteomes" id="UP000823388">
    <property type="component" value="Chromosome 4K"/>
</dbReference>
<evidence type="ECO:0000313" key="2">
    <source>
        <dbReference type="Proteomes" id="UP000823388"/>
    </source>
</evidence>
<reference evidence="1" key="1">
    <citation type="submission" date="2020-05" db="EMBL/GenBank/DDBJ databases">
        <title>WGS assembly of Panicum virgatum.</title>
        <authorList>
            <person name="Lovell J.T."/>
            <person name="Jenkins J."/>
            <person name="Shu S."/>
            <person name="Juenger T.E."/>
            <person name="Schmutz J."/>
        </authorList>
    </citation>
    <scope>NUCLEOTIDE SEQUENCE</scope>
    <source>
        <strain evidence="1">AP13</strain>
    </source>
</reference>
<gene>
    <name evidence="1" type="ORF">PVAP13_4KG269705</name>
</gene>
<dbReference type="AlphaFoldDB" id="A0A8T0TN90"/>
<name>A0A8T0TN90_PANVG</name>
<evidence type="ECO:0000313" key="1">
    <source>
        <dbReference type="EMBL" id="KAG2612310.1"/>
    </source>
</evidence>
<comment type="caution">
    <text evidence="1">The sequence shown here is derived from an EMBL/GenBank/DDBJ whole genome shotgun (WGS) entry which is preliminary data.</text>
</comment>
<organism evidence="1 2">
    <name type="scientific">Panicum virgatum</name>
    <name type="common">Blackwell switchgrass</name>
    <dbReference type="NCBI Taxonomy" id="38727"/>
    <lineage>
        <taxon>Eukaryota</taxon>
        <taxon>Viridiplantae</taxon>
        <taxon>Streptophyta</taxon>
        <taxon>Embryophyta</taxon>
        <taxon>Tracheophyta</taxon>
        <taxon>Spermatophyta</taxon>
        <taxon>Magnoliopsida</taxon>
        <taxon>Liliopsida</taxon>
        <taxon>Poales</taxon>
        <taxon>Poaceae</taxon>
        <taxon>PACMAD clade</taxon>
        <taxon>Panicoideae</taxon>
        <taxon>Panicodae</taxon>
        <taxon>Paniceae</taxon>
        <taxon>Panicinae</taxon>
        <taxon>Panicum</taxon>
        <taxon>Panicum sect. Hiantes</taxon>
    </lineage>
</organism>
<dbReference type="EMBL" id="CM029043">
    <property type="protein sequence ID" value="KAG2612310.1"/>
    <property type="molecule type" value="Genomic_DNA"/>
</dbReference>
<protein>
    <submittedName>
        <fullName evidence="1">Uncharacterized protein</fullName>
    </submittedName>
</protein>
<proteinExistence type="predicted"/>
<keyword evidence="2" id="KW-1185">Reference proteome</keyword>
<accession>A0A8T0TN90</accession>
<sequence>MPIYIYSRSIGYPRYGISYSIPELATAPGRVGARLRFPAALVPFPRTPTAPKQFLLLPARDPFPQPAPAQIRFPTPLLSSSGTGAAQPQLMLLPSPIWSLAPPVTTDPFLTPHLIPTQHLLPSPLPSSDGHGGIDGTVWMNRLRIPAFKVTPSRSRCRSLLPSLSILLQPAL</sequence>